<proteinExistence type="predicted"/>
<sequence length="368" mass="39070">MRHLIPILILTLTFVATPAVASLATMVEVPGSIDWTDTGITLMEGDVVLLLGHGRIHTDPLSHSNNCYSPAGSAAGDAGADYPLPGGSCYALLGRIGEGDIFVVSDFKMLTAGASGPLYLGPNDNFVSDNHGVWDVVVLPGVEWYGWTRVEDNNGWVDTGFDIGMNEEVCFTASGRFFTSSDFYTGNHTGPSGQGWGAGSGSYPAPDLTGMSLVGRIADCDPFPIGDLMYKNFPDCEGRLHLCINDQGWGDNHDSTWHVFVASTGAVSSIANGNPVIPGVEFSMFPNPALARTHIALDLPEAGPVKIQVFDASGRSVATLLDETLSAGRHEIEWNGCSTNGRPVAPGVYFCQSTTESQVLVRKLSIAR</sequence>
<evidence type="ECO:0000313" key="4">
    <source>
        <dbReference type="Proteomes" id="UP000777784"/>
    </source>
</evidence>
<organism evidence="3 4">
    <name type="scientific">Eiseniibacteriota bacterium</name>
    <dbReference type="NCBI Taxonomy" id="2212470"/>
    <lineage>
        <taxon>Bacteria</taxon>
        <taxon>Candidatus Eiseniibacteriota</taxon>
    </lineage>
</organism>
<dbReference type="Gene3D" id="2.60.120.430">
    <property type="entry name" value="Galactose-binding lectin"/>
    <property type="match status" value="2"/>
</dbReference>
<evidence type="ECO:0000313" key="3">
    <source>
        <dbReference type="EMBL" id="MBU2691961.1"/>
    </source>
</evidence>
<feature type="signal peptide" evidence="1">
    <location>
        <begin position="1"/>
        <end position="21"/>
    </location>
</feature>
<evidence type="ECO:0000256" key="1">
    <source>
        <dbReference type="SAM" id="SignalP"/>
    </source>
</evidence>
<dbReference type="EMBL" id="JAHJDP010000078">
    <property type="protein sequence ID" value="MBU2691961.1"/>
    <property type="molecule type" value="Genomic_DNA"/>
</dbReference>
<dbReference type="InterPro" id="IPR025965">
    <property type="entry name" value="FlgD/Vpr_Ig-like"/>
</dbReference>
<comment type="caution">
    <text evidence="3">The sequence shown here is derived from an EMBL/GenBank/DDBJ whole genome shotgun (WGS) entry which is preliminary data.</text>
</comment>
<protein>
    <submittedName>
        <fullName evidence="3">T9SS type A sorting domain-containing protein</fullName>
    </submittedName>
</protein>
<name>A0A948W7S6_UNCEI</name>
<dbReference type="Proteomes" id="UP000777784">
    <property type="component" value="Unassembled WGS sequence"/>
</dbReference>
<dbReference type="InterPro" id="IPR026444">
    <property type="entry name" value="Secre_tail"/>
</dbReference>
<feature type="chain" id="PRO_5036863654" evidence="1">
    <location>
        <begin position="22"/>
        <end position="368"/>
    </location>
</feature>
<reference evidence="3" key="1">
    <citation type="submission" date="2021-05" db="EMBL/GenBank/DDBJ databases">
        <title>Energy efficiency and biological interactions define the core microbiome of deep oligotrophic groundwater.</title>
        <authorList>
            <person name="Mehrshad M."/>
            <person name="Lopez-Fernandez M."/>
            <person name="Bell E."/>
            <person name="Bernier-Latmani R."/>
            <person name="Bertilsson S."/>
            <person name="Dopson M."/>
        </authorList>
    </citation>
    <scope>NUCLEOTIDE SEQUENCE</scope>
    <source>
        <strain evidence="3">Modern_marine.mb.64</strain>
    </source>
</reference>
<evidence type="ECO:0000259" key="2">
    <source>
        <dbReference type="Pfam" id="PF13860"/>
    </source>
</evidence>
<feature type="domain" description="FlgD/Vpr Ig-like" evidence="2">
    <location>
        <begin position="299"/>
        <end position="350"/>
    </location>
</feature>
<gene>
    <name evidence="3" type="ORF">KJ970_13660</name>
</gene>
<dbReference type="AlphaFoldDB" id="A0A948W7S6"/>
<dbReference type="Pfam" id="PF13860">
    <property type="entry name" value="FlgD_ig"/>
    <property type="match status" value="1"/>
</dbReference>
<dbReference type="NCBIfam" id="TIGR04183">
    <property type="entry name" value="Por_Secre_tail"/>
    <property type="match status" value="1"/>
</dbReference>
<accession>A0A948W7S6</accession>
<dbReference type="Gene3D" id="2.60.40.4070">
    <property type="match status" value="1"/>
</dbReference>
<keyword evidence="1" id="KW-0732">Signal</keyword>